<proteinExistence type="predicted"/>
<protein>
    <submittedName>
        <fullName evidence="2">UDP-glucose 4-epimerase</fullName>
    </submittedName>
</protein>
<evidence type="ECO:0000313" key="3">
    <source>
        <dbReference type="Proteomes" id="UP000617145"/>
    </source>
</evidence>
<dbReference type="SUPFAM" id="SSF51735">
    <property type="entry name" value="NAD(P)-binding Rossmann-fold domains"/>
    <property type="match status" value="1"/>
</dbReference>
<name>A0A8J2ZKF3_9RHOB</name>
<accession>A0A8J2ZKF3</accession>
<dbReference type="EMBL" id="BMJV01000004">
    <property type="protein sequence ID" value="GGG73847.1"/>
    <property type="molecule type" value="Genomic_DNA"/>
</dbReference>
<sequence>MIYVTGSSGVLGNAILSHLAVSGIEACGVSRRPLPVPDAGLANIETPDVLGADWVTGPDATIVHCAGLASPRVPFDSYADVSRREIEPQVAFAEALVASGWRGHLVYLSSAGVYGDTDDLPILESAPMQPKGWYPLQKMATEQALMLLAQRHGFRLTILRVANVYGAPLAGPSFGVVTILLDKLRSGAPFAVFGSGESLRDYIHVSDFCTAVARTCEVPLPEPVTVLNIGTGVGTSLLRMTELVPRIAGGHLELRREPVASEVKSSVLDISCTRALLGWEPVVELEEGLRRTVAMMGT</sequence>
<evidence type="ECO:0000313" key="2">
    <source>
        <dbReference type="EMBL" id="GGG73847.1"/>
    </source>
</evidence>
<organism evidence="2 3">
    <name type="scientific">Salipiger pallidus</name>
    <dbReference type="NCBI Taxonomy" id="1775170"/>
    <lineage>
        <taxon>Bacteria</taxon>
        <taxon>Pseudomonadati</taxon>
        <taxon>Pseudomonadota</taxon>
        <taxon>Alphaproteobacteria</taxon>
        <taxon>Rhodobacterales</taxon>
        <taxon>Roseobacteraceae</taxon>
        <taxon>Salipiger</taxon>
    </lineage>
</organism>
<reference evidence="2" key="1">
    <citation type="journal article" date="2014" name="Int. J. Syst. Evol. Microbiol.">
        <title>Complete genome sequence of Corynebacterium casei LMG S-19264T (=DSM 44701T), isolated from a smear-ripened cheese.</title>
        <authorList>
            <consortium name="US DOE Joint Genome Institute (JGI-PGF)"/>
            <person name="Walter F."/>
            <person name="Albersmeier A."/>
            <person name="Kalinowski J."/>
            <person name="Ruckert C."/>
        </authorList>
    </citation>
    <scope>NUCLEOTIDE SEQUENCE</scope>
    <source>
        <strain evidence="2">CGMCC 1.15762</strain>
    </source>
</reference>
<feature type="domain" description="NAD-dependent epimerase/dehydratase" evidence="1">
    <location>
        <begin position="2"/>
        <end position="230"/>
    </location>
</feature>
<dbReference type="Proteomes" id="UP000617145">
    <property type="component" value="Unassembled WGS sequence"/>
</dbReference>
<dbReference type="RefSeq" id="WP_188790349.1">
    <property type="nucleotide sequence ID" value="NZ_BMJV01000004.1"/>
</dbReference>
<keyword evidence="3" id="KW-1185">Reference proteome</keyword>
<dbReference type="PANTHER" id="PTHR43245">
    <property type="entry name" value="BIFUNCTIONAL POLYMYXIN RESISTANCE PROTEIN ARNA"/>
    <property type="match status" value="1"/>
</dbReference>
<dbReference type="AlphaFoldDB" id="A0A8J2ZKF3"/>
<evidence type="ECO:0000259" key="1">
    <source>
        <dbReference type="Pfam" id="PF01370"/>
    </source>
</evidence>
<reference evidence="2" key="2">
    <citation type="submission" date="2020-09" db="EMBL/GenBank/DDBJ databases">
        <authorList>
            <person name="Sun Q."/>
            <person name="Zhou Y."/>
        </authorList>
    </citation>
    <scope>NUCLEOTIDE SEQUENCE</scope>
    <source>
        <strain evidence="2">CGMCC 1.15762</strain>
    </source>
</reference>
<comment type="caution">
    <text evidence="2">The sequence shown here is derived from an EMBL/GenBank/DDBJ whole genome shotgun (WGS) entry which is preliminary data.</text>
</comment>
<dbReference type="Gene3D" id="3.40.50.720">
    <property type="entry name" value="NAD(P)-binding Rossmann-like Domain"/>
    <property type="match status" value="1"/>
</dbReference>
<dbReference type="PANTHER" id="PTHR43245:SF13">
    <property type="entry name" value="UDP-D-APIOSE_UDP-D-XYLOSE SYNTHASE 2"/>
    <property type="match status" value="1"/>
</dbReference>
<dbReference type="InterPro" id="IPR001509">
    <property type="entry name" value="Epimerase_deHydtase"/>
</dbReference>
<dbReference type="InterPro" id="IPR050177">
    <property type="entry name" value="Lipid_A_modif_metabolic_enz"/>
</dbReference>
<gene>
    <name evidence="2" type="ORF">GCM10011415_22790</name>
</gene>
<dbReference type="Pfam" id="PF01370">
    <property type="entry name" value="Epimerase"/>
    <property type="match status" value="1"/>
</dbReference>
<dbReference type="InterPro" id="IPR036291">
    <property type="entry name" value="NAD(P)-bd_dom_sf"/>
</dbReference>